<sequence length="321" mass="37135">MHNLLYGLLSPSVATQLDALLKYIAPIPQQLIDGNAFVADLSTRGLEALQESSAQRLFEKTVDFAKVTLGGSVPLEAIVDYLNVVGDAYSANSDKTRDKVELEEAKASLLEEKQEVKRFASFAALLEKDLEENAERLVEAEKEVEALQDELSLVRRILGAEEKWSLAEKKIEKQDASQFESEMDKLKMFQLEEECRDLEDDFAYLEEEHQRIATELQEEKLKRMEAERDLEEMKTRQRMGKKNLARQFNQLLERVNEEVQKRQKAEKKLKKVEEIEKNKKFEALKKAEFAAVMKRREAETRAHFMDTFMKAGLRNDHFVVM</sequence>
<feature type="coiled-coil region" evidence="1">
    <location>
        <begin position="92"/>
        <end position="157"/>
    </location>
</feature>
<dbReference type="EMBL" id="JAUCMV010000001">
    <property type="protein sequence ID" value="KAK0422742.1"/>
    <property type="molecule type" value="Genomic_DNA"/>
</dbReference>
<gene>
    <name evidence="2" type="ORF">QR680_007755</name>
</gene>
<name>A0AA39IGK7_9BILA</name>
<feature type="coiled-coil region" evidence="1">
    <location>
        <begin position="188"/>
        <end position="282"/>
    </location>
</feature>
<evidence type="ECO:0000313" key="3">
    <source>
        <dbReference type="Proteomes" id="UP001175271"/>
    </source>
</evidence>
<proteinExistence type="predicted"/>
<protein>
    <submittedName>
        <fullName evidence="2">Uncharacterized protein</fullName>
    </submittedName>
</protein>
<organism evidence="2 3">
    <name type="scientific">Steinernema hermaphroditum</name>
    <dbReference type="NCBI Taxonomy" id="289476"/>
    <lineage>
        <taxon>Eukaryota</taxon>
        <taxon>Metazoa</taxon>
        <taxon>Ecdysozoa</taxon>
        <taxon>Nematoda</taxon>
        <taxon>Chromadorea</taxon>
        <taxon>Rhabditida</taxon>
        <taxon>Tylenchina</taxon>
        <taxon>Panagrolaimomorpha</taxon>
        <taxon>Strongyloidoidea</taxon>
        <taxon>Steinernematidae</taxon>
        <taxon>Steinernema</taxon>
    </lineage>
</organism>
<accession>A0AA39IGK7</accession>
<keyword evidence="1" id="KW-0175">Coiled coil</keyword>
<dbReference type="AlphaFoldDB" id="A0AA39IGK7"/>
<evidence type="ECO:0000313" key="2">
    <source>
        <dbReference type="EMBL" id="KAK0422742.1"/>
    </source>
</evidence>
<dbReference type="Proteomes" id="UP001175271">
    <property type="component" value="Unassembled WGS sequence"/>
</dbReference>
<reference evidence="2" key="1">
    <citation type="submission" date="2023-06" db="EMBL/GenBank/DDBJ databases">
        <title>Genomic analysis of the entomopathogenic nematode Steinernema hermaphroditum.</title>
        <authorList>
            <person name="Schwarz E.M."/>
            <person name="Heppert J.K."/>
            <person name="Baniya A."/>
            <person name="Schwartz H.T."/>
            <person name="Tan C.-H."/>
            <person name="Antoshechkin I."/>
            <person name="Sternberg P.W."/>
            <person name="Goodrich-Blair H."/>
            <person name="Dillman A.R."/>
        </authorList>
    </citation>
    <scope>NUCLEOTIDE SEQUENCE</scope>
    <source>
        <strain evidence="2">PS9179</strain>
        <tissue evidence="2">Whole animal</tissue>
    </source>
</reference>
<evidence type="ECO:0000256" key="1">
    <source>
        <dbReference type="SAM" id="Coils"/>
    </source>
</evidence>
<comment type="caution">
    <text evidence="2">The sequence shown here is derived from an EMBL/GenBank/DDBJ whole genome shotgun (WGS) entry which is preliminary data.</text>
</comment>
<keyword evidence="3" id="KW-1185">Reference proteome</keyword>